<evidence type="ECO:0000259" key="5">
    <source>
        <dbReference type="Pfam" id="PF04935"/>
    </source>
</evidence>
<feature type="compositionally biased region" description="Basic and acidic residues" evidence="4">
    <location>
        <begin position="281"/>
        <end position="320"/>
    </location>
</feature>
<dbReference type="EMBL" id="JBDFQZ010000008">
    <property type="protein sequence ID" value="KAK9700143.1"/>
    <property type="molecule type" value="Genomic_DNA"/>
</dbReference>
<feature type="domain" description="Ribosomal RNA-processing protein 14/surfeit locus protein 6 C-terminal" evidence="5">
    <location>
        <begin position="165"/>
        <end position="340"/>
    </location>
</feature>
<feature type="compositionally biased region" description="Low complexity" evidence="4">
    <location>
        <begin position="109"/>
        <end position="118"/>
    </location>
</feature>
<evidence type="ECO:0008006" key="9">
    <source>
        <dbReference type="Google" id="ProtNLM"/>
    </source>
</evidence>
<dbReference type="InterPro" id="IPR029190">
    <property type="entry name" value="Rrp14/SURF6_C"/>
</dbReference>
<dbReference type="Pfam" id="PF04935">
    <property type="entry name" value="SURF6"/>
    <property type="match status" value="1"/>
</dbReference>
<dbReference type="PANTHER" id="PTHR14369">
    <property type="entry name" value="SURFEIT LOCUS PROTEIN 6"/>
    <property type="match status" value="1"/>
</dbReference>
<feature type="region of interest" description="Disordered" evidence="4">
    <location>
        <begin position="234"/>
        <end position="364"/>
    </location>
</feature>
<feature type="region of interest" description="Disordered" evidence="4">
    <location>
        <begin position="109"/>
        <end position="197"/>
    </location>
</feature>
<evidence type="ECO:0000256" key="4">
    <source>
        <dbReference type="SAM" id="MobiDB-lite"/>
    </source>
</evidence>
<dbReference type="Proteomes" id="UP001443914">
    <property type="component" value="Unassembled WGS sequence"/>
</dbReference>
<reference evidence="7" key="1">
    <citation type="submission" date="2024-03" db="EMBL/GenBank/DDBJ databases">
        <title>WGS assembly of Saponaria officinalis var. Norfolk2.</title>
        <authorList>
            <person name="Jenkins J."/>
            <person name="Shu S."/>
            <person name="Grimwood J."/>
            <person name="Barry K."/>
            <person name="Goodstein D."/>
            <person name="Schmutz J."/>
            <person name="Leebens-Mack J."/>
            <person name="Osbourn A."/>
        </authorList>
    </citation>
    <scope>NUCLEOTIDE SEQUENCE [LARGE SCALE GENOMIC DNA]</scope>
    <source>
        <strain evidence="7">JIC</strain>
    </source>
</reference>
<feature type="compositionally biased region" description="Basic and acidic residues" evidence="4">
    <location>
        <begin position="353"/>
        <end position="364"/>
    </location>
</feature>
<dbReference type="GO" id="GO:0042273">
    <property type="term" value="P:ribosomal large subunit biogenesis"/>
    <property type="evidence" value="ECO:0007669"/>
    <property type="project" value="TreeGrafter"/>
</dbReference>
<feature type="compositionally biased region" description="Basic and acidic residues" evidence="4">
    <location>
        <begin position="240"/>
        <end position="262"/>
    </location>
</feature>
<protein>
    <recommendedName>
        <fullName evidence="9">Surfeit locus protein 6</fullName>
    </recommendedName>
</protein>
<evidence type="ECO:0000259" key="6">
    <source>
        <dbReference type="Pfam" id="PF15459"/>
    </source>
</evidence>
<feature type="compositionally biased region" description="Basic residues" evidence="4">
    <location>
        <begin position="334"/>
        <end position="349"/>
    </location>
</feature>
<accession>A0AAW1JAU8</accession>
<dbReference type="GO" id="GO:0003723">
    <property type="term" value="F:RNA binding"/>
    <property type="evidence" value="ECO:0007669"/>
    <property type="project" value="TreeGrafter"/>
</dbReference>
<comment type="subcellular location">
    <subcellularLocation>
        <location evidence="1">Nucleus</location>
    </subcellularLocation>
</comment>
<feature type="compositionally biased region" description="Basic and acidic residues" evidence="4">
    <location>
        <begin position="163"/>
        <end position="172"/>
    </location>
</feature>
<comment type="caution">
    <text evidence="7">The sequence shown here is derived from an EMBL/GenBank/DDBJ whole genome shotgun (WGS) entry which is preliminary data.</text>
</comment>
<dbReference type="GO" id="GO:0003677">
    <property type="term" value="F:DNA binding"/>
    <property type="evidence" value="ECO:0007669"/>
    <property type="project" value="TreeGrafter"/>
</dbReference>
<feature type="compositionally biased region" description="Acidic residues" evidence="4">
    <location>
        <begin position="121"/>
        <end position="133"/>
    </location>
</feature>
<keyword evidence="3" id="KW-0539">Nucleus</keyword>
<organism evidence="7 8">
    <name type="scientific">Saponaria officinalis</name>
    <name type="common">Common soapwort</name>
    <name type="synonym">Lychnis saponaria</name>
    <dbReference type="NCBI Taxonomy" id="3572"/>
    <lineage>
        <taxon>Eukaryota</taxon>
        <taxon>Viridiplantae</taxon>
        <taxon>Streptophyta</taxon>
        <taxon>Embryophyta</taxon>
        <taxon>Tracheophyta</taxon>
        <taxon>Spermatophyta</taxon>
        <taxon>Magnoliopsida</taxon>
        <taxon>eudicotyledons</taxon>
        <taxon>Gunneridae</taxon>
        <taxon>Pentapetalae</taxon>
        <taxon>Caryophyllales</taxon>
        <taxon>Caryophyllaceae</taxon>
        <taxon>Caryophylleae</taxon>
        <taxon>Saponaria</taxon>
    </lineage>
</organism>
<comment type="similarity">
    <text evidence="2">Belongs to the SURF6 family.</text>
</comment>
<evidence type="ECO:0000313" key="8">
    <source>
        <dbReference type="Proteomes" id="UP001443914"/>
    </source>
</evidence>
<dbReference type="GO" id="GO:0005730">
    <property type="term" value="C:nucleolus"/>
    <property type="evidence" value="ECO:0007669"/>
    <property type="project" value="TreeGrafter"/>
</dbReference>
<name>A0AAW1JAU8_SAPOF</name>
<dbReference type="InterPro" id="IPR007019">
    <property type="entry name" value="SURF6"/>
</dbReference>
<proteinExistence type="inferred from homology"/>
<evidence type="ECO:0000256" key="1">
    <source>
        <dbReference type="ARBA" id="ARBA00004123"/>
    </source>
</evidence>
<evidence type="ECO:0000256" key="3">
    <source>
        <dbReference type="ARBA" id="ARBA00023242"/>
    </source>
</evidence>
<sequence length="364" mass="41810">MKKKNQTSSIELTGDTAAAAITTFDGDEIKTLINNHACFFDKLIEAIPPRFYLPSNDDKPWFQGLSKAAKASAKRKTIENLRNARQNRFDPEKSSRTTLDFLKASLENESSENNLSFGSDGGDDGDDDEEEENEGRLVTYEELQMKMRRKLEALKAGRSVGEGGERRREKREAWKRKRTEFEGEKEKGKAKAKSKEIERVNVEKEVDEAVKEIEFGKVKLAASVDDAALFNKKNKKRKLSKEEELKKARELEEAKKDPEKGNIVKTQHAWKAATERAMGNKVHDNPSRLQKSLDSEMRKQKKSKETWQKRLDTTENQKKAKQEKRKANINAKLNSKKQAKIAKREKKFMRPGFEGRKEGFITRE</sequence>
<dbReference type="PANTHER" id="PTHR14369:SF0">
    <property type="entry name" value="SURFEIT LOCUS PROTEIN 6"/>
    <property type="match status" value="1"/>
</dbReference>
<gene>
    <name evidence="7" type="ORF">RND81_08G219800</name>
</gene>
<dbReference type="AlphaFoldDB" id="A0AAW1JAU8"/>
<keyword evidence="8" id="KW-1185">Reference proteome</keyword>
<dbReference type="Pfam" id="PF15459">
    <property type="entry name" value="RRP14"/>
    <property type="match status" value="1"/>
</dbReference>
<evidence type="ECO:0000256" key="2">
    <source>
        <dbReference type="ARBA" id="ARBA00005904"/>
    </source>
</evidence>
<dbReference type="GO" id="GO:0042274">
    <property type="term" value="P:ribosomal small subunit biogenesis"/>
    <property type="evidence" value="ECO:0007669"/>
    <property type="project" value="TreeGrafter"/>
</dbReference>
<dbReference type="InterPro" id="IPR029188">
    <property type="entry name" value="Rrp14_N"/>
</dbReference>
<evidence type="ECO:0000313" key="7">
    <source>
        <dbReference type="EMBL" id="KAK9700143.1"/>
    </source>
</evidence>
<feature type="compositionally biased region" description="Basic and acidic residues" evidence="4">
    <location>
        <begin position="179"/>
        <end position="197"/>
    </location>
</feature>
<feature type="domain" description="Ribosomal RNA-processing protein 14 N-terminal" evidence="6">
    <location>
        <begin position="33"/>
        <end position="92"/>
    </location>
</feature>